<dbReference type="InterPro" id="IPR014031">
    <property type="entry name" value="Ketoacyl_synth_C"/>
</dbReference>
<dbReference type="Pfam" id="PF00109">
    <property type="entry name" value="ketoacyl-synt"/>
    <property type="match status" value="1"/>
</dbReference>
<dbReference type="Gene3D" id="3.40.47.10">
    <property type="match status" value="1"/>
</dbReference>
<comment type="function">
    <text evidence="1">Involved in some intermediate steps for the synthesis of the antibiotic polyketide bacillaene which is involved in secondary metabolism.</text>
</comment>
<dbReference type="GO" id="GO:0071770">
    <property type="term" value="P:DIM/DIP cell wall layer assembly"/>
    <property type="evidence" value="ECO:0007669"/>
    <property type="project" value="TreeGrafter"/>
</dbReference>
<dbReference type="Gene3D" id="1.10.1200.10">
    <property type="entry name" value="ACP-like"/>
    <property type="match status" value="1"/>
</dbReference>
<dbReference type="FunFam" id="3.40.47.10:FF:000019">
    <property type="entry name" value="Polyketide synthase type I"/>
    <property type="match status" value="1"/>
</dbReference>
<dbReference type="GO" id="GO:0005737">
    <property type="term" value="C:cytoplasm"/>
    <property type="evidence" value="ECO:0007669"/>
    <property type="project" value="TreeGrafter"/>
</dbReference>
<dbReference type="InterPro" id="IPR020841">
    <property type="entry name" value="PKS_Beta-ketoAc_synthase_dom"/>
</dbReference>
<dbReference type="EMBL" id="AP023367">
    <property type="protein sequence ID" value="BCJ96164.1"/>
    <property type="molecule type" value="Genomic_DNA"/>
</dbReference>
<dbReference type="CDD" id="cd00833">
    <property type="entry name" value="PKS"/>
    <property type="match status" value="1"/>
</dbReference>
<dbReference type="Proteomes" id="UP000515561">
    <property type="component" value="Chromosome"/>
</dbReference>
<dbReference type="SUPFAM" id="SSF47336">
    <property type="entry name" value="ACP-like"/>
    <property type="match status" value="1"/>
</dbReference>
<dbReference type="PANTHER" id="PTHR43775">
    <property type="entry name" value="FATTY ACID SYNTHASE"/>
    <property type="match status" value="1"/>
</dbReference>
<dbReference type="Gene3D" id="3.40.50.720">
    <property type="entry name" value="NAD(P)-binding Rossmann-like Domain"/>
    <property type="match status" value="1"/>
</dbReference>
<dbReference type="KEGG" id="acel:acsn021_37330"/>
<dbReference type="GO" id="GO:0006633">
    <property type="term" value="P:fatty acid biosynthetic process"/>
    <property type="evidence" value="ECO:0007669"/>
    <property type="project" value="InterPro"/>
</dbReference>
<evidence type="ECO:0000256" key="1">
    <source>
        <dbReference type="ARBA" id="ARBA00003299"/>
    </source>
</evidence>
<keyword evidence="4" id="KW-0597">Phosphoprotein</keyword>
<keyword evidence="5" id="KW-0808">Transferase</keyword>
<dbReference type="InterPro" id="IPR016039">
    <property type="entry name" value="Thiolase-like"/>
</dbReference>
<dbReference type="PROSITE" id="PS00606">
    <property type="entry name" value="KS3_1"/>
    <property type="match status" value="1"/>
</dbReference>
<dbReference type="Pfam" id="PF22621">
    <property type="entry name" value="CurL-like_PKS_C"/>
    <property type="match status" value="1"/>
</dbReference>
<evidence type="ECO:0000313" key="6">
    <source>
        <dbReference type="EMBL" id="BCJ96164.1"/>
    </source>
</evidence>
<dbReference type="Pfam" id="PF21394">
    <property type="entry name" value="Beta-ketacyl_N"/>
    <property type="match status" value="1"/>
</dbReference>
<dbReference type="Gene3D" id="1.10.1240.100">
    <property type="match status" value="1"/>
</dbReference>
<dbReference type="InterPro" id="IPR014030">
    <property type="entry name" value="Ketoacyl_synth_N"/>
</dbReference>
<dbReference type="GO" id="GO:0004312">
    <property type="term" value="F:fatty acid synthase activity"/>
    <property type="evidence" value="ECO:0007669"/>
    <property type="project" value="TreeGrafter"/>
</dbReference>
<dbReference type="InterPro" id="IPR050091">
    <property type="entry name" value="PKS_NRPS_Biosynth_Enz"/>
</dbReference>
<evidence type="ECO:0000256" key="4">
    <source>
        <dbReference type="ARBA" id="ARBA00022553"/>
    </source>
</evidence>
<dbReference type="SUPFAM" id="SSF51735">
    <property type="entry name" value="NAD(P)-binding Rossmann-fold domains"/>
    <property type="match status" value="2"/>
</dbReference>
<organism evidence="6 7">
    <name type="scientific">Anaerocolumna cellulosilytica</name>
    <dbReference type="NCBI Taxonomy" id="433286"/>
    <lineage>
        <taxon>Bacteria</taxon>
        <taxon>Bacillati</taxon>
        <taxon>Bacillota</taxon>
        <taxon>Clostridia</taxon>
        <taxon>Lachnospirales</taxon>
        <taxon>Lachnospiraceae</taxon>
        <taxon>Anaerocolumna</taxon>
    </lineage>
</organism>
<dbReference type="InterPro" id="IPR057326">
    <property type="entry name" value="KR_dom"/>
</dbReference>
<dbReference type="SMART" id="SM00822">
    <property type="entry name" value="PKS_KR"/>
    <property type="match status" value="1"/>
</dbReference>
<evidence type="ECO:0000256" key="5">
    <source>
        <dbReference type="ARBA" id="ARBA00022679"/>
    </source>
</evidence>
<dbReference type="InterPro" id="IPR049490">
    <property type="entry name" value="C883_1060-like_KR_N"/>
</dbReference>
<dbReference type="CDD" id="cd08953">
    <property type="entry name" value="KR_2_SDR_x"/>
    <property type="match status" value="1"/>
</dbReference>
<dbReference type="SMART" id="SM00825">
    <property type="entry name" value="PKS_KS"/>
    <property type="match status" value="1"/>
</dbReference>
<evidence type="ECO:0000313" key="7">
    <source>
        <dbReference type="Proteomes" id="UP000515561"/>
    </source>
</evidence>
<proteinExistence type="predicted"/>
<dbReference type="PROSITE" id="PS52004">
    <property type="entry name" value="KS3_2"/>
    <property type="match status" value="1"/>
</dbReference>
<dbReference type="InterPro" id="IPR018201">
    <property type="entry name" value="Ketoacyl_synth_AS"/>
</dbReference>
<name>A0A6S6QZS5_9FIRM</name>
<evidence type="ECO:0000256" key="3">
    <source>
        <dbReference type="ARBA" id="ARBA00022450"/>
    </source>
</evidence>
<dbReference type="InterPro" id="IPR036291">
    <property type="entry name" value="NAD(P)-bd_dom_sf"/>
</dbReference>
<accession>A0A6S6QZS5</accession>
<dbReference type="InterPro" id="IPR036736">
    <property type="entry name" value="ACP-like_sf"/>
</dbReference>
<dbReference type="GO" id="GO:0004315">
    <property type="term" value="F:3-oxoacyl-[acyl-carrier-protein] synthase activity"/>
    <property type="evidence" value="ECO:0007669"/>
    <property type="project" value="InterPro"/>
</dbReference>
<dbReference type="GO" id="GO:0005886">
    <property type="term" value="C:plasma membrane"/>
    <property type="evidence" value="ECO:0007669"/>
    <property type="project" value="TreeGrafter"/>
</dbReference>
<dbReference type="InterPro" id="IPR009081">
    <property type="entry name" value="PP-bd_ACP"/>
</dbReference>
<comment type="pathway">
    <text evidence="2">Antibiotic biosynthesis; bacillaene biosynthesis.</text>
</comment>
<sequence length="1662" mass="187075">MKDYYKYILENVSNGKIEKQVAIDILTMLKTIEQEKKLDYGKRSKEDIAVIGMAVKLPKADSTEEFWYNIKNGIDCISDFPASRRGDTDKAVKAMYSREGNVLYNIGGYLNEIDKFDCSFFKLSPKEASLMDPSQRLLLQTTVNAIENAGYGGTKITGTKTGVYVGYSSDFGESYKGYAEWSENTFTGFTLTGNIESILAGRISYTLDLKGPSIVVDTACSSSLVAVHLACQGLRTGDCDMAVAGGVNINLLPLKTNSSQRIGIESSTSRARTFDDSSDGTGFGEGVAVVFLKPLNKAIDDGDIIHAVIKGTAVNQDGSSSGITAPNSAAQEEVILKAWKDANINPETITYIEAHGTGTRLGDPIEVEGIRRAFGQHIKKKQFCGIGSVKTNIGHLDNAAGIAGLIKVIMALKNKQLPPTLNFSRPNSHIDFENSPVYICNRLRRWETAGIPRRCGVNSFGLSGTNCHVVVEESPSLHEKGSGEGNKDMPYVLAISALSEEALKTLVTRYRHYIKNYITVDGNFLKNMCFTASTGRDHHTFRLALIIRDCKELADKLDKMIASDIRSYEREGIYYGRHRITADPGSAQTSGEISMDGIRQMSEQANRKIKEFVDSGQCKDDELSRLCELYIQGAAVQWEILFKGIDCKRTELPEYPFERKRCWLKGPDEFESANTTGEVDMFHTILWKKVSEERFSVHSNQGGVLVLCNGSDMGREITAGIREAGREVILAEFGDTFSKISDDRYIVGKSMHDYTRLIAEVSGRQLSKVLYITISMDTMEPETIRELHEIQQRGVFSFLNLIRALLQSENKQKVDFLLVSQNVNQVTGSEENLSPWQAPLFGLGRVIPKEYRKFAIRCLDIDSKTTVEDIIAELDRTAKDYIIAYRDGNKYVETLENVVLSREATDKVVIKRNGVYIITGGTGGIGLEIGQYLAEKENVKLALISRSQFPVKNEWKMEEEKGGKRAKQIKKIREIEETGSVVELCEADVSNWDDMKKCVNFLREKYGRINGIIHCAGVAGDGFIFKKDETVFKDVLNPKVFGTWILDKLTEDDEPDFFVMFSSMESLIGRAGQGDYTSANSFLDAYAAYRNNQGKRTFVINWPAWKDTGMAYDYGVISGIEFLKPMDISEAINAFDRVLHSGIQRVIPGELNIRVLRESSTGTNINIPDIVNDYIVRKNSGERVPSERCSIDRRSNYTAVKINGRESGSYTETEKRLADVWGGMLDIEEINVNDRFNEIGGNSIIAVGMEVELEKMGILADASDIDKYPTLAEFAAFLDSKSCGEGISKNKAETSPEAFSLVHTLDCNSEKPSLEATVSNEVILEGIEPFNDVYYKSCFYNSLFPVVKYFRKDVLAFLTNQIIAYDYSDNSKIPLSVSYHSIKDNSIILNEIGIIAHAKNTSQDIIYDITSSITEGKPVILWVDSYYEPIRNDTFHKKHLAHSWLIYGFNETKRECYIIEHRHSDSLAYEKCVLGYDDVINSYEGFINNFQNDMTRIPSYSNYSLYSDEEINGNKNSQLNHLHVFGENYLKYKDIVLKGLENIKLFQEIYTTIVEDEKVLSENVVPLINCLNEVINIKKVESYRARMIFRPKTDYAQIVDEITEYWDLIRKKLARYMYSSVYKPEELILTGKVINTIYIMEHRHHKMLSGDFIIKRNDSYIF</sequence>
<dbReference type="PANTHER" id="PTHR43775:SF37">
    <property type="entry name" value="SI:DKEY-61P9.11"/>
    <property type="match status" value="1"/>
</dbReference>
<reference evidence="6 7" key="1">
    <citation type="journal article" date="2016" name="Int. J. Syst. Evol. Microbiol.">
        <title>Descriptions of Anaerotaenia torta gen. nov., sp. nov. and Anaerocolumna cellulosilytica gen. nov., sp. nov. isolated from a methanogenic reactor of cattle waste.</title>
        <authorList>
            <person name="Uek A."/>
            <person name="Ohtaki Y."/>
            <person name="Kaku N."/>
            <person name="Ueki K."/>
        </authorList>
    </citation>
    <scope>NUCLEOTIDE SEQUENCE [LARGE SCALE GENOMIC DNA]</scope>
    <source>
        <strain evidence="6 7">SN021</strain>
    </source>
</reference>
<dbReference type="Pfam" id="PF02801">
    <property type="entry name" value="Ketoacyl-synt_C"/>
    <property type="match status" value="1"/>
</dbReference>
<keyword evidence="7" id="KW-1185">Reference proteome</keyword>
<dbReference type="RefSeq" id="WP_184091633.1">
    <property type="nucleotide sequence ID" value="NZ_AP023367.1"/>
</dbReference>
<dbReference type="InterPro" id="IPR013968">
    <property type="entry name" value="PKS_KR"/>
</dbReference>
<dbReference type="Pfam" id="PF00550">
    <property type="entry name" value="PP-binding"/>
    <property type="match status" value="1"/>
</dbReference>
<evidence type="ECO:0000256" key="2">
    <source>
        <dbReference type="ARBA" id="ARBA00004789"/>
    </source>
</evidence>
<protein>
    <submittedName>
        <fullName evidence="6">Uncharacterized protein</fullName>
    </submittedName>
</protein>
<gene>
    <name evidence="6" type="ORF">acsn021_37330</name>
</gene>
<dbReference type="SUPFAM" id="SSF53901">
    <property type="entry name" value="Thiolase-like"/>
    <property type="match status" value="1"/>
</dbReference>
<keyword evidence="3" id="KW-0596">Phosphopantetheine</keyword>
<dbReference type="Pfam" id="PF08659">
    <property type="entry name" value="KR"/>
    <property type="match status" value="1"/>
</dbReference>
<dbReference type="PROSITE" id="PS50075">
    <property type="entry name" value="CARRIER"/>
    <property type="match status" value="1"/>
</dbReference>